<reference evidence="1 2" key="1">
    <citation type="journal article" date="2021" name="BMC Genomics">
        <title>Datura genome reveals duplications of psychoactive alkaloid biosynthetic genes and high mutation rate following tissue culture.</title>
        <authorList>
            <person name="Rajewski A."/>
            <person name="Carter-House D."/>
            <person name="Stajich J."/>
            <person name="Litt A."/>
        </authorList>
    </citation>
    <scope>NUCLEOTIDE SEQUENCE [LARGE SCALE GENOMIC DNA]</scope>
    <source>
        <strain evidence="1">AR-01</strain>
    </source>
</reference>
<keyword evidence="2" id="KW-1185">Reference proteome</keyword>
<comment type="caution">
    <text evidence="1">The sequence shown here is derived from an EMBL/GenBank/DDBJ whole genome shotgun (WGS) entry which is preliminary data.</text>
</comment>
<gene>
    <name evidence="1" type="ORF">HAX54_028713</name>
</gene>
<name>A0ABS8V5S7_DATST</name>
<dbReference type="EMBL" id="JACEIK010003531">
    <property type="protein sequence ID" value="MCD9642079.1"/>
    <property type="molecule type" value="Genomic_DNA"/>
</dbReference>
<protein>
    <submittedName>
        <fullName evidence="1">Uncharacterized protein</fullName>
    </submittedName>
</protein>
<accession>A0ABS8V5S7</accession>
<evidence type="ECO:0000313" key="2">
    <source>
        <dbReference type="Proteomes" id="UP000823775"/>
    </source>
</evidence>
<feature type="non-terminal residue" evidence="1">
    <location>
        <position position="165"/>
    </location>
</feature>
<organism evidence="1 2">
    <name type="scientific">Datura stramonium</name>
    <name type="common">Jimsonweed</name>
    <name type="synonym">Common thornapple</name>
    <dbReference type="NCBI Taxonomy" id="4076"/>
    <lineage>
        <taxon>Eukaryota</taxon>
        <taxon>Viridiplantae</taxon>
        <taxon>Streptophyta</taxon>
        <taxon>Embryophyta</taxon>
        <taxon>Tracheophyta</taxon>
        <taxon>Spermatophyta</taxon>
        <taxon>Magnoliopsida</taxon>
        <taxon>eudicotyledons</taxon>
        <taxon>Gunneridae</taxon>
        <taxon>Pentapetalae</taxon>
        <taxon>asterids</taxon>
        <taxon>lamiids</taxon>
        <taxon>Solanales</taxon>
        <taxon>Solanaceae</taxon>
        <taxon>Solanoideae</taxon>
        <taxon>Datureae</taxon>
        <taxon>Datura</taxon>
    </lineage>
</organism>
<sequence length="165" mass="18149">MSILASLSAKCVSIRKMPANRRFQIRGLQVIILIGAHIAALAGSHRGVPGNLSLLIRMKYVSVMTWISTLIQPIGIQPIGEPPVMFGESAVNLLVTAGELIGARSGNLKPFAVVSPHNFHIPDEYEKRIRTNEQHRCTKLTLMKPSIIAHISIGMAGMEKYYMSF</sequence>
<evidence type="ECO:0000313" key="1">
    <source>
        <dbReference type="EMBL" id="MCD9642079.1"/>
    </source>
</evidence>
<proteinExistence type="predicted"/>
<dbReference type="Proteomes" id="UP000823775">
    <property type="component" value="Unassembled WGS sequence"/>
</dbReference>